<evidence type="ECO:0000313" key="8">
    <source>
        <dbReference type="Proteomes" id="UP000653305"/>
    </source>
</evidence>
<evidence type="ECO:0000256" key="4">
    <source>
        <dbReference type="PROSITE-ProRule" id="PRU00175"/>
    </source>
</evidence>
<organism evidence="7 8">
    <name type="scientific">Phtheirospermum japonicum</name>
    <dbReference type="NCBI Taxonomy" id="374723"/>
    <lineage>
        <taxon>Eukaryota</taxon>
        <taxon>Viridiplantae</taxon>
        <taxon>Streptophyta</taxon>
        <taxon>Embryophyta</taxon>
        <taxon>Tracheophyta</taxon>
        <taxon>Spermatophyta</taxon>
        <taxon>Magnoliopsida</taxon>
        <taxon>eudicotyledons</taxon>
        <taxon>Gunneridae</taxon>
        <taxon>Pentapetalae</taxon>
        <taxon>asterids</taxon>
        <taxon>lamiids</taxon>
        <taxon>Lamiales</taxon>
        <taxon>Orobanchaceae</taxon>
        <taxon>Orobanchaceae incertae sedis</taxon>
        <taxon>Phtheirospermum</taxon>
    </lineage>
</organism>
<evidence type="ECO:0000259" key="6">
    <source>
        <dbReference type="PROSITE" id="PS50089"/>
    </source>
</evidence>
<accession>A0A830CEQ6</accession>
<dbReference type="GO" id="GO:0016567">
    <property type="term" value="P:protein ubiquitination"/>
    <property type="evidence" value="ECO:0007669"/>
    <property type="project" value="TreeGrafter"/>
</dbReference>
<keyword evidence="5" id="KW-0472">Membrane</keyword>
<dbReference type="Gene3D" id="3.30.40.10">
    <property type="entry name" value="Zinc/RING finger domain, C3HC4 (zinc finger)"/>
    <property type="match status" value="1"/>
</dbReference>
<feature type="transmembrane region" description="Helical" evidence="5">
    <location>
        <begin position="6"/>
        <end position="25"/>
    </location>
</feature>
<evidence type="ECO:0000256" key="5">
    <source>
        <dbReference type="SAM" id="Phobius"/>
    </source>
</evidence>
<dbReference type="GO" id="GO:0061630">
    <property type="term" value="F:ubiquitin protein ligase activity"/>
    <property type="evidence" value="ECO:0007669"/>
    <property type="project" value="TreeGrafter"/>
</dbReference>
<proteinExistence type="predicted"/>
<dbReference type="AlphaFoldDB" id="A0A830CEQ6"/>
<comment type="caution">
    <text evidence="7">The sequence shown here is derived from an EMBL/GenBank/DDBJ whole genome shotgun (WGS) entry which is preliminary data.</text>
</comment>
<keyword evidence="1" id="KW-0479">Metal-binding</keyword>
<feature type="domain" description="RING-type" evidence="6">
    <location>
        <begin position="84"/>
        <end position="127"/>
    </location>
</feature>
<evidence type="ECO:0000256" key="1">
    <source>
        <dbReference type="ARBA" id="ARBA00022723"/>
    </source>
</evidence>
<keyword evidence="5" id="KW-1133">Transmembrane helix</keyword>
<dbReference type="Proteomes" id="UP000653305">
    <property type="component" value="Unassembled WGS sequence"/>
</dbReference>
<dbReference type="InterPro" id="IPR013083">
    <property type="entry name" value="Znf_RING/FYVE/PHD"/>
</dbReference>
<gene>
    <name evidence="7" type="ORF">PHJA_001514900</name>
</gene>
<evidence type="ECO:0000256" key="2">
    <source>
        <dbReference type="ARBA" id="ARBA00022771"/>
    </source>
</evidence>
<dbReference type="GO" id="GO:0008270">
    <property type="term" value="F:zinc ion binding"/>
    <property type="evidence" value="ECO:0007669"/>
    <property type="project" value="UniProtKB-KW"/>
</dbReference>
<dbReference type="SUPFAM" id="SSF57850">
    <property type="entry name" value="RING/U-box"/>
    <property type="match status" value="1"/>
</dbReference>
<evidence type="ECO:0000313" key="7">
    <source>
        <dbReference type="EMBL" id="GFP93705.1"/>
    </source>
</evidence>
<dbReference type="PANTHER" id="PTHR45969">
    <property type="entry name" value="RING ZINC FINGER PROTEIN-RELATED"/>
    <property type="match status" value="1"/>
</dbReference>
<keyword evidence="3" id="KW-0862">Zinc</keyword>
<sequence>MVPIFLTFLIEILQEIFLVIIFIITRIKTSKSSILEPESEHRPSPLLVPVPAHSIVNSTKANLTVSKYGDVIARASETCDDNNCVICLSVMEKHDEVRVLPNCRHVFHKGCIDAWIDKCKTSCPVCRSGLLPGRVGKLEGGEDSWRRERMMYLFGEDFLFYL</sequence>
<dbReference type="InterPro" id="IPR001841">
    <property type="entry name" value="Znf_RING"/>
</dbReference>
<keyword evidence="8" id="KW-1185">Reference proteome</keyword>
<dbReference type="EMBL" id="BMAC01000321">
    <property type="protein sequence ID" value="GFP93705.1"/>
    <property type="molecule type" value="Genomic_DNA"/>
</dbReference>
<keyword evidence="2 4" id="KW-0863">Zinc-finger</keyword>
<evidence type="ECO:0000256" key="3">
    <source>
        <dbReference type="ARBA" id="ARBA00022833"/>
    </source>
</evidence>
<dbReference type="OrthoDB" id="873511at2759"/>
<dbReference type="PROSITE" id="PS50089">
    <property type="entry name" value="ZF_RING_2"/>
    <property type="match status" value="1"/>
</dbReference>
<keyword evidence="5" id="KW-0812">Transmembrane</keyword>
<protein>
    <submittedName>
        <fullName evidence="7">E3 ubiquitin-protein ligase atl41</fullName>
    </submittedName>
</protein>
<dbReference type="Pfam" id="PF13639">
    <property type="entry name" value="zf-RING_2"/>
    <property type="match status" value="1"/>
</dbReference>
<name>A0A830CEQ6_9LAMI</name>
<dbReference type="PANTHER" id="PTHR45969:SF81">
    <property type="entry name" value="OS08G0157400 PROTEIN"/>
    <property type="match status" value="1"/>
</dbReference>
<reference evidence="7" key="1">
    <citation type="submission" date="2020-07" db="EMBL/GenBank/DDBJ databases">
        <title>Ethylene signaling mediates host invasion by parasitic plants.</title>
        <authorList>
            <person name="Yoshida S."/>
        </authorList>
    </citation>
    <scope>NUCLEOTIDE SEQUENCE</scope>
    <source>
        <strain evidence="7">Okayama</strain>
    </source>
</reference>
<dbReference type="SMART" id="SM00184">
    <property type="entry name" value="RING"/>
    <property type="match status" value="1"/>
</dbReference>